<gene>
    <name evidence="1" type="ORF">PBY51_017549</name>
</gene>
<evidence type="ECO:0000313" key="1">
    <source>
        <dbReference type="EMBL" id="KAK5862120.1"/>
    </source>
</evidence>
<reference evidence="1 2" key="2">
    <citation type="journal article" date="2023" name="Mol. Biol. Evol.">
        <title>Genomics of Secondarily Temperate Adaptation in the Only Non-Antarctic Icefish.</title>
        <authorList>
            <person name="Rivera-Colon A.G."/>
            <person name="Rayamajhi N."/>
            <person name="Minhas B.F."/>
            <person name="Madrigal G."/>
            <person name="Bilyk K.T."/>
            <person name="Yoon V."/>
            <person name="Hune M."/>
            <person name="Gregory S."/>
            <person name="Cheng C.H.C."/>
            <person name="Catchen J.M."/>
        </authorList>
    </citation>
    <scope>NUCLEOTIDE SEQUENCE [LARGE SCALE GENOMIC DNA]</scope>
    <source>
        <strain evidence="1">JMC-PN-2008</strain>
    </source>
</reference>
<name>A0AAN7XLW4_ELEMC</name>
<dbReference type="Proteomes" id="UP001346869">
    <property type="component" value="Unassembled WGS sequence"/>
</dbReference>
<protein>
    <submittedName>
        <fullName evidence="1">Uncharacterized protein</fullName>
    </submittedName>
</protein>
<organism evidence="1 2">
    <name type="scientific">Eleginops maclovinus</name>
    <name type="common">Patagonian blennie</name>
    <name type="synonym">Eleginus maclovinus</name>
    <dbReference type="NCBI Taxonomy" id="56733"/>
    <lineage>
        <taxon>Eukaryota</taxon>
        <taxon>Metazoa</taxon>
        <taxon>Chordata</taxon>
        <taxon>Craniata</taxon>
        <taxon>Vertebrata</taxon>
        <taxon>Euteleostomi</taxon>
        <taxon>Actinopterygii</taxon>
        <taxon>Neopterygii</taxon>
        <taxon>Teleostei</taxon>
        <taxon>Neoteleostei</taxon>
        <taxon>Acanthomorphata</taxon>
        <taxon>Eupercaria</taxon>
        <taxon>Perciformes</taxon>
        <taxon>Notothenioidei</taxon>
        <taxon>Eleginopidae</taxon>
        <taxon>Eleginops</taxon>
    </lineage>
</organism>
<keyword evidence="2" id="KW-1185">Reference proteome</keyword>
<comment type="caution">
    <text evidence="1">The sequence shown here is derived from an EMBL/GenBank/DDBJ whole genome shotgun (WGS) entry which is preliminary data.</text>
</comment>
<dbReference type="AlphaFoldDB" id="A0AAN7XLW4"/>
<sequence>MMETSLKPLNLSQLTKGSCNCYSRGLAAVAVNVTGYYGKRFSDTELKGQGSRGASEGASSWFNRAGEVSSFTGAVWSQLGFPVAFAPLCQLSESIHAKGLLQQLSGKISASFRTMFT</sequence>
<proteinExistence type="predicted"/>
<evidence type="ECO:0000313" key="2">
    <source>
        <dbReference type="Proteomes" id="UP001346869"/>
    </source>
</evidence>
<dbReference type="EMBL" id="JAUZQC010000012">
    <property type="protein sequence ID" value="KAK5862120.1"/>
    <property type="molecule type" value="Genomic_DNA"/>
</dbReference>
<accession>A0AAN7XLW4</accession>
<reference evidence="1 2" key="1">
    <citation type="journal article" date="2023" name="Genes (Basel)">
        <title>Chromosome-Level Genome Assembly and Circadian Gene Repertoire of the Patagonia Blennie Eleginops maclovinus-The Closest Ancestral Proxy of Antarctic Cryonotothenioids.</title>
        <authorList>
            <person name="Cheng C.C."/>
            <person name="Rivera-Colon A.G."/>
            <person name="Minhas B.F."/>
            <person name="Wilson L."/>
            <person name="Rayamajhi N."/>
            <person name="Vargas-Chacoff L."/>
            <person name="Catchen J.M."/>
        </authorList>
    </citation>
    <scope>NUCLEOTIDE SEQUENCE [LARGE SCALE GENOMIC DNA]</scope>
    <source>
        <strain evidence="1">JMC-PN-2008</strain>
    </source>
</reference>